<protein>
    <submittedName>
        <fullName evidence="1">Uncharacterized protein</fullName>
    </submittedName>
</protein>
<organism evidence="1 2">
    <name type="scientific">Clavibacter michiganensis subsp. michiganensis (strain NCPPB 382)</name>
    <dbReference type="NCBI Taxonomy" id="443906"/>
    <lineage>
        <taxon>Bacteria</taxon>
        <taxon>Bacillati</taxon>
        <taxon>Actinomycetota</taxon>
        <taxon>Actinomycetes</taxon>
        <taxon>Micrococcales</taxon>
        <taxon>Microbacteriaceae</taxon>
        <taxon>Clavibacter</taxon>
    </lineage>
</organism>
<keyword evidence="1" id="KW-0614">Plasmid</keyword>
<reference evidence="1 2" key="1">
    <citation type="journal article" date="2008" name="J. Bacteriol.">
        <title>The genome sequence of the tomato-pathogenic actinomycete Clavibacter michiganensis subsp. michiganensis NCPPB382 reveals a large island involved in pathogenicity.</title>
        <authorList>
            <person name="Gartemann K.H."/>
            <person name="Abt B."/>
            <person name="Bekel T."/>
            <person name="Burger A."/>
            <person name="Engemann J."/>
            <person name="Flugel M."/>
            <person name="Gaigalat L."/>
            <person name="Goesmann A."/>
            <person name="Grafen I."/>
            <person name="Kalinowski J."/>
            <person name="Kaup O."/>
            <person name="Kirchner O."/>
            <person name="Krause L."/>
            <person name="Linke B."/>
            <person name="McHardy A."/>
            <person name="Meyer F."/>
            <person name="Pohle S."/>
            <person name="Ruckert C."/>
            <person name="Schneiker S."/>
            <person name="Zellermann E.M."/>
            <person name="Puhler A."/>
            <person name="Eichenlaub R."/>
            <person name="Kaiser O."/>
            <person name="Bartels D."/>
        </authorList>
    </citation>
    <scope>NUCLEOTIDE SEQUENCE [LARGE SCALE GENOMIC DNA]</scope>
    <source>
        <strain evidence="1 2">NCPPB 382</strain>
        <plasmid evidence="1">pCM2</plasmid>
    </source>
</reference>
<keyword evidence="2" id="KW-1185">Reference proteome</keyword>
<evidence type="ECO:0000313" key="2">
    <source>
        <dbReference type="Proteomes" id="UP000001564"/>
    </source>
</evidence>
<dbReference type="KEGG" id="cmi:pCM2_0027"/>
<accession>A5CLN8</accession>
<dbReference type="AlphaFoldDB" id="A5CLN8"/>
<sequence>MTHILGPLWAVNGHVVTVTAGENLRRTVLDAVPRRVDFAGLVRATITDGPRTTRVVLRPDGSSVAEGDDAHLWAGPSEAPAAPPQVAIVGVHPLSGATTWAQLLHLRETESDQPLLPTERALLVCRSVPASLAQVKYAIRDLGRDRVAAVLVVADAPGRPIAAAMREQKVVAGAAPTIRARWVAALRGTMQPPDPATGRLARVAARVNQAVTKVIYEEMEKN</sequence>
<evidence type="ECO:0000313" key="1">
    <source>
        <dbReference type="EMBL" id="CAM98508.1"/>
    </source>
</evidence>
<dbReference type="EMBL" id="AM711866">
    <property type="protein sequence ID" value="CAM98508.1"/>
    <property type="molecule type" value="Genomic_DNA"/>
</dbReference>
<geneLocation type="plasmid" evidence="1 2">
    <name>pCM2</name>
</geneLocation>
<proteinExistence type="predicted"/>
<name>A5CLN8_CLAM3</name>
<dbReference type="HOGENOM" id="CLU_108391_0_0_11"/>
<dbReference type="Proteomes" id="UP000001564">
    <property type="component" value="Plasmid pCM2"/>
</dbReference>
<gene>
    <name evidence="1" type="ordered locus">pCM2_0027</name>
</gene>